<organism evidence="11 12">
    <name type="scientific">Tumidithrix elongata BACA0141</name>
    <dbReference type="NCBI Taxonomy" id="2716417"/>
    <lineage>
        <taxon>Bacteria</taxon>
        <taxon>Bacillati</taxon>
        <taxon>Cyanobacteriota</taxon>
        <taxon>Cyanophyceae</taxon>
        <taxon>Pseudanabaenales</taxon>
        <taxon>Pseudanabaenaceae</taxon>
        <taxon>Tumidithrix</taxon>
        <taxon>Tumidithrix elongata</taxon>
    </lineage>
</organism>
<reference evidence="11" key="1">
    <citation type="submission" date="2024-01" db="EMBL/GenBank/DDBJ databases">
        <title>Bank of Algae and Cyanobacteria of the Azores (BACA) strain genomes.</title>
        <authorList>
            <person name="Luz R."/>
            <person name="Cordeiro R."/>
            <person name="Fonseca A."/>
            <person name="Goncalves V."/>
        </authorList>
    </citation>
    <scope>NUCLEOTIDE SEQUENCE</scope>
    <source>
        <strain evidence="11">BACA0141</strain>
    </source>
</reference>
<dbReference type="AlphaFoldDB" id="A0AAW9Q3L7"/>
<protein>
    <recommendedName>
        <fullName evidence="5 8">ATP phosphoribosyltransferase regulatory subunit</fullName>
    </recommendedName>
</protein>
<dbReference type="InterPro" id="IPR004517">
    <property type="entry name" value="HisZ"/>
</dbReference>
<keyword evidence="8" id="KW-0368">Histidine biosynthesis</keyword>
<feature type="binding site" evidence="9">
    <location>
        <begin position="77"/>
        <end position="79"/>
    </location>
    <ligand>
        <name>L-histidine</name>
        <dbReference type="ChEBI" id="CHEBI:57595"/>
    </ligand>
</feature>
<feature type="binding site" evidence="9">
    <location>
        <position position="109"/>
    </location>
    <ligand>
        <name>L-histidine</name>
        <dbReference type="ChEBI" id="CHEBI:57595"/>
    </ligand>
</feature>
<comment type="miscellaneous">
    <text evidence="8">This function is generally fulfilled by the C-terminal part of HisG, which is missing in some bacteria such as this one.</text>
</comment>
<dbReference type="CDD" id="cd00773">
    <property type="entry name" value="HisRS-like_core"/>
    <property type="match status" value="1"/>
</dbReference>
<dbReference type="GO" id="GO:0004821">
    <property type="term" value="F:histidine-tRNA ligase activity"/>
    <property type="evidence" value="ECO:0007669"/>
    <property type="project" value="TreeGrafter"/>
</dbReference>
<keyword evidence="11" id="KW-0808">Transferase</keyword>
<proteinExistence type="inferred from homology"/>
<dbReference type="PANTHER" id="PTHR43707:SF1">
    <property type="entry name" value="HISTIDINE--TRNA LIGASE, MITOCHONDRIAL-RELATED"/>
    <property type="match status" value="1"/>
</dbReference>
<dbReference type="PIRSF" id="PIRSF001549">
    <property type="entry name" value="His-tRNA_synth"/>
    <property type="match status" value="1"/>
</dbReference>
<keyword evidence="8" id="KW-0028">Amino-acid biosynthesis</keyword>
<comment type="caution">
    <text evidence="11">The sequence shown here is derived from an EMBL/GenBank/DDBJ whole genome shotgun (WGS) entry which is preliminary data.</text>
</comment>
<dbReference type="Proteomes" id="UP001333818">
    <property type="component" value="Unassembled WGS sequence"/>
</dbReference>
<evidence type="ECO:0000256" key="1">
    <source>
        <dbReference type="ARBA" id="ARBA00004496"/>
    </source>
</evidence>
<dbReference type="GO" id="GO:0006427">
    <property type="term" value="P:histidyl-tRNA aminoacylation"/>
    <property type="evidence" value="ECO:0007669"/>
    <property type="project" value="TreeGrafter"/>
</dbReference>
<comment type="similarity">
    <text evidence="3 8">Belongs to the class-II aminoacyl-tRNA synthetase family. HisZ subfamily.</text>
</comment>
<dbReference type="InterPro" id="IPR045864">
    <property type="entry name" value="aa-tRNA-synth_II/BPL/LPL"/>
</dbReference>
<dbReference type="NCBIfam" id="TIGR00443">
    <property type="entry name" value="hisZ_biosyn_reg"/>
    <property type="match status" value="1"/>
</dbReference>
<evidence type="ECO:0000256" key="9">
    <source>
        <dbReference type="PIRSR" id="PIRSR001549-1"/>
    </source>
</evidence>
<dbReference type="InterPro" id="IPR004516">
    <property type="entry name" value="HisRS/HisZ"/>
</dbReference>
<dbReference type="RefSeq" id="WP_330484219.1">
    <property type="nucleotide sequence ID" value="NZ_JAZBJZ010000053.1"/>
</dbReference>
<sequence>MVHQLPIGAKDLLPLDVAQKRWIESRLQNVFQSWGYQRIITPTLERLETLTAGGTVQPESVIQLYGSGMDVLGLRPELTASIARAYAARLSREVTNCPQRLYYSANVFRRKSESGSPLLASLQEYYQSGVELLGGAGLLADGEILLLLAECLKQVELTNWQVILGDAGLTGTLIETFPSQYREKIRHCLAHLDRIQLENLEIPDAVKERALQLIDLRGRPQAVLARLSTFAWASELSNAINHVKSLVDLLESAGFANALVLDLSLVQTFDYYTGIVFEVVCENHVIAQGGRYDRLLGVYHPQGITYPSIGFCLNLEDLHQVLLTTLPQSTQTTDYLVVPCTPQATHLAFVHADQLRTSAERPSVELELAFRSEQLIRDYARSRGIKQIAWVRDGEAIALEKL</sequence>
<evidence type="ECO:0000256" key="4">
    <source>
        <dbReference type="ARBA" id="ARBA00011496"/>
    </source>
</evidence>
<gene>
    <name evidence="8" type="primary">hisZ</name>
    <name evidence="11" type="ORF">V2H45_13685</name>
</gene>
<evidence type="ECO:0000256" key="2">
    <source>
        <dbReference type="ARBA" id="ARBA00004667"/>
    </source>
</evidence>
<evidence type="ECO:0000313" key="12">
    <source>
        <dbReference type="Proteomes" id="UP001333818"/>
    </source>
</evidence>
<keyword evidence="11" id="KW-0328">Glycosyltransferase</keyword>
<accession>A0AAW9Q3L7</accession>
<dbReference type="NCBIfam" id="NF008940">
    <property type="entry name" value="PRK12292.2-3"/>
    <property type="match status" value="1"/>
</dbReference>
<dbReference type="EMBL" id="JAZBJZ010000053">
    <property type="protein sequence ID" value="MEE3717788.1"/>
    <property type="molecule type" value="Genomic_DNA"/>
</dbReference>
<comment type="subcellular location">
    <subcellularLocation>
        <location evidence="1 8">Cytoplasm</location>
    </subcellularLocation>
</comment>
<evidence type="ECO:0000256" key="7">
    <source>
        <dbReference type="ARBA" id="ARBA00025246"/>
    </source>
</evidence>
<evidence type="ECO:0000256" key="6">
    <source>
        <dbReference type="ARBA" id="ARBA00022490"/>
    </source>
</evidence>
<comment type="function">
    <text evidence="7 8">Required for the first step of histidine biosynthesis. May allow the feedback regulation of ATP phosphoribosyltransferase activity by histidine.</text>
</comment>
<dbReference type="GO" id="GO:0005737">
    <property type="term" value="C:cytoplasm"/>
    <property type="evidence" value="ECO:0007669"/>
    <property type="project" value="UniProtKB-SubCell"/>
</dbReference>
<comment type="subunit">
    <text evidence="4 8">Heteromultimer composed of HisG and HisZ subunits.</text>
</comment>
<dbReference type="SUPFAM" id="SSF55681">
    <property type="entry name" value="Class II aaRS and biotin synthetases"/>
    <property type="match status" value="1"/>
</dbReference>
<evidence type="ECO:0000313" key="11">
    <source>
        <dbReference type="EMBL" id="MEE3717788.1"/>
    </source>
</evidence>
<dbReference type="GO" id="GO:0000105">
    <property type="term" value="P:L-histidine biosynthetic process"/>
    <property type="evidence" value="ECO:0007669"/>
    <property type="project" value="UniProtKB-UniRule"/>
</dbReference>
<dbReference type="GO" id="GO:0016757">
    <property type="term" value="F:glycosyltransferase activity"/>
    <property type="evidence" value="ECO:0007669"/>
    <property type="project" value="UniProtKB-KW"/>
</dbReference>
<comment type="pathway">
    <text evidence="2 8">Amino-acid biosynthesis; L-histidine biosynthesis; L-histidine from 5-phospho-alpha-D-ribose 1-diphosphate: step 1/9.</text>
</comment>
<evidence type="ECO:0000256" key="8">
    <source>
        <dbReference type="HAMAP-Rule" id="MF_00125"/>
    </source>
</evidence>
<dbReference type="HAMAP" id="MF_00125">
    <property type="entry name" value="HisZ"/>
    <property type="match status" value="1"/>
</dbReference>
<keyword evidence="6 8" id="KW-0963">Cytoplasm</keyword>
<dbReference type="PANTHER" id="PTHR43707">
    <property type="entry name" value="HISTIDYL-TRNA SYNTHETASE"/>
    <property type="match status" value="1"/>
</dbReference>
<feature type="domain" description="Class II Histidinyl-tRNA synthetase (HisRS)-like catalytic core" evidence="10">
    <location>
        <begin position="8"/>
        <end position="318"/>
    </location>
</feature>
<feature type="binding site" evidence="9">
    <location>
        <position position="131"/>
    </location>
    <ligand>
        <name>L-histidine</name>
        <dbReference type="ChEBI" id="CHEBI:57595"/>
    </ligand>
</feature>
<dbReference type="Gene3D" id="3.30.930.10">
    <property type="entry name" value="Bira Bifunctional Protein, Domain 2"/>
    <property type="match status" value="1"/>
</dbReference>
<evidence type="ECO:0000259" key="10">
    <source>
        <dbReference type="Pfam" id="PF13393"/>
    </source>
</evidence>
<dbReference type="InterPro" id="IPR041715">
    <property type="entry name" value="HisRS-like_core"/>
</dbReference>
<name>A0AAW9Q3L7_9CYAN</name>
<feature type="binding site" evidence="9">
    <location>
        <position position="127"/>
    </location>
    <ligand>
        <name>L-histidine</name>
        <dbReference type="ChEBI" id="CHEBI:57595"/>
    </ligand>
</feature>
<keyword evidence="12" id="KW-1185">Reference proteome</keyword>
<feature type="binding site" evidence="9">
    <location>
        <begin position="271"/>
        <end position="272"/>
    </location>
    <ligand>
        <name>L-histidine</name>
        <dbReference type="ChEBI" id="CHEBI:57595"/>
    </ligand>
</feature>
<dbReference type="Pfam" id="PF13393">
    <property type="entry name" value="tRNA-synt_His"/>
    <property type="match status" value="1"/>
</dbReference>
<evidence type="ECO:0000256" key="5">
    <source>
        <dbReference type="ARBA" id="ARBA00020397"/>
    </source>
</evidence>
<evidence type="ECO:0000256" key="3">
    <source>
        <dbReference type="ARBA" id="ARBA00005539"/>
    </source>
</evidence>